<evidence type="ECO:0000256" key="1">
    <source>
        <dbReference type="ARBA" id="ARBA00022737"/>
    </source>
</evidence>
<feature type="transmembrane region" description="Helical" evidence="2">
    <location>
        <begin position="1375"/>
        <end position="1396"/>
    </location>
</feature>
<protein>
    <submittedName>
        <fullName evidence="4">Related to vegetatible incompatibility protein HET-E-1</fullName>
    </submittedName>
</protein>
<dbReference type="Gene3D" id="3.40.50.300">
    <property type="entry name" value="P-loop containing nucleotide triphosphate hydrolases"/>
    <property type="match status" value="1"/>
</dbReference>
<dbReference type="PANTHER" id="PTHR10039">
    <property type="entry name" value="AMELOGENIN"/>
    <property type="match status" value="1"/>
</dbReference>
<dbReference type="EMBL" id="FJOF01000016">
    <property type="protein sequence ID" value="CZR49299.1"/>
    <property type="molecule type" value="Genomic_DNA"/>
</dbReference>
<sequence length="1402" mass="160076">MANSSCLWAKTRENLPADVNEWLASLEQGIQPIATATKQIDALIEQTTTKQKDLEKSNHRFTKYFDKIIHWLDKVKGIGDVISSFDPVHAALPWAAFRFALQAILSEREQAENVLELLASTPHFAFSGRVLEMVYTRESMHTGETENDVKLSQQCLNSLHEELIKLYSGLLGALKYCYSISSKHKIQRKATAIFNSSEVVSIHQDLEVQHRKVIACGENCHKILNHTLSHKSLDMLQKIQPTLTELGDRVQKLLVRMDESERRNTLGAISSILFRAHHDEVSRRRTVGTCEWILKRETFIRWEESDSSVTILYGSPGAGKTFLVSKVVDHSIERAETGEAVAFFYCKRDEENRRNPQDILRSILRQLSSPVKKSDCGMIHVAVKDLPNRLALEGTTFDISICESLIGKLIKHYPRTTIILDALDECDRSTREDLMRVLSNLTNQGSKVRVFISSRHDEDILRHFKDTPVMMIQATDNGEDISSFVENKLFGDTRWADIGPKFQEEVKSVFHKKSQGMFQWAALQVDQIRRLRIWSEQSMRKELQISPIGLKGAYDVVWNQIQEMSPYEGQLAKRALQWALCSFEPLETSDLLLLMQIEPSSGIIEADTAFTPETIQSICGNLLVYDRKSNVWRFSHLSAREYIETHHFTMLESHYHAATSSIRFIKRYLVQVPQNTEYNRYSQPPLWVVQRTGSRLGDPSNKFRVQCRYIVGYVLWHVYEIDMPTFRYSELSYLLRKFFEPISQGSSSFQAWKRHLVAMENYRWRLRRNWSGFSPPLQISSTPLQVMSIYGLFDIVRDLWEGAGDEVNLFPEFSPSPLALTIMYRHESIWQFLMHARAEINNGAQGPLEAAIECNNIIAFEAMLKAGADVNYVHPTRQLPRGLKDPYERRADTPLKAALWHLRSPTQSYFIQRLLDEGADVNLRTRTRTTLELAVQFTHEEAVRILLDANTEAYNPDHLLSLAARNRFFNLIPLFLSLGASIEEPLEGVLPLVWALRMWNLSAVQSLLEVSGTSIDLSCQHHREAISSILGRPDVRSILRSLSESDSHINWMGCETDTLRRALRSYPKYESEIRGLGFNGSDFALQCIEGTAHRQLSLVHTLLNAGADASVSVDISSGSTLTAADFHGRLHHVRALLDQETSDVKQDQRDLFRTALFTLMSGHLGMVSWKSLSGQRRPFGNKCLCPKYLEVLQLLFNGDLSGYIPLYEVLDPLIPPVYVNGQDFEINKPSRLYVQDYFGCFSRLWFSIIWDLQNSTYPQLPLGSQLRQWQFPGILPLRCCIVTKVNALCRDRPTYLIKLSIRGSRSQFIVSATPREVLRSLSHGWEDRRWKRYKAERYGVVKFPASDDGALSSDTQAPSACGRFEVRLAFCHRNIFALVLLALVVGLVSGFISLLLSATNRL</sequence>
<dbReference type="VEuPathDB" id="FungiDB:FPRO_08961"/>
<dbReference type="SMART" id="SM00248">
    <property type="entry name" value="ANK"/>
    <property type="match status" value="6"/>
</dbReference>
<dbReference type="InterPro" id="IPR027417">
    <property type="entry name" value="P-loop_NTPase"/>
</dbReference>
<feature type="domain" description="NACHT" evidence="3">
    <location>
        <begin position="308"/>
        <end position="455"/>
    </location>
</feature>
<dbReference type="SUPFAM" id="SSF52540">
    <property type="entry name" value="P-loop containing nucleoside triphosphate hydrolases"/>
    <property type="match status" value="1"/>
</dbReference>
<keyword evidence="2" id="KW-0472">Membrane</keyword>
<dbReference type="Pfam" id="PF24883">
    <property type="entry name" value="NPHP3_N"/>
    <property type="match status" value="1"/>
</dbReference>
<proteinExistence type="predicted"/>
<dbReference type="RefSeq" id="XP_031089801.1">
    <property type="nucleotide sequence ID" value="XM_031224553.1"/>
</dbReference>
<dbReference type="PANTHER" id="PTHR10039:SF15">
    <property type="entry name" value="NACHT DOMAIN-CONTAINING PROTEIN"/>
    <property type="match status" value="1"/>
</dbReference>
<dbReference type="Gene3D" id="1.25.40.20">
    <property type="entry name" value="Ankyrin repeat-containing domain"/>
    <property type="match status" value="2"/>
</dbReference>
<keyword evidence="1" id="KW-0677">Repeat</keyword>
<keyword evidence="5" id="KW-1185">Reference proteome</keyword>
<keyword evidence="2" id="KW-1133">Transmembrane helix</keyword>
<keyword evidence="2" id="KW-0812">Transmembrane</keyword>
<dbReference type="InterPro" id="IPR002110">
    <property type="entry name" value="Ankyrin_rpt"/>
</dbReference>
<dbReference type="InterPro" id="IPR036770">
    <property type="entry name" value="Ankyrin_rpt-contain_sf"/>
</dbReference>
<dbReference type="SUPFAM" id="SSF48403">
    <property type="entry name" value="Ankyrin repeat"/>
    <property type="match status" value="1"/>
</dbReference>
<dbReference type="Proteomes" id="UP000183971">
    <property type="component" value="Unassembled WGS sequence"/>
</dbReference>
<accession>A0A1L7W9L7</accession>
<reference evidence="5" key="1">
    <citation type="journal article" date="2016" name="Genome Biol. Evol.">
        <title>Comparative 'omics' of the Fusarium fujikuroi species complex highlights differences in genetic potential and metabolite synthesis.</title>
        <authorList>
            <person name="Niehaus E.-M."/>
            <person name="Muensterkoetter M."/>
            <person name="Proctor R.H."/>
            <person name="Brown D.W."/>
            <person name="Sharon A."/>
            <person name="Idan Y."/>
            <person name="Oren-Young L."/>
            <person name="Sieber C.M."/>
            <person name="Novak O."/>
            <person name="Pencik A."/>
            <person name="Tarkowska D."/>
            <person name="Hromadova K."/>
            <person name="Freeman S."/>
            <person name="Maymon M."/>
            <person name="Elazar M."/>
            <person name="Youssef S.A."/>
            <person name="El-Shabrawy E.S.M."/>
            <person name="Shalaby A.B.A."/>
            <person name="Houterman P."/>
            <person name="Brock N.L."/>
            <person name="Burkhardt I."/>
            <person name="Tsavkelova E.A."/>
            <person name="Dickschat J.S."/>
            <person name="Galuszka P."/>
            <person name="Gueldener U."/>
            <person name="Tudzynski B."/>
        </authorList>
    </citation>
    <scope>NUCLEOTIDE SEQUENCE [LARGE SCALE GENOMIC DNA]</scope>
    <source>
        <strain evidence="5">ET1</strain>
    </source>
</reference>
<dbReference type="PROSITE" id="PS50837">
    <property type="entry name" value="NACHT"/>
    <property type="match status" value="1"/>
</dbReference>
<dbReference type="GeneID" id="42053836"/>
<evidence type="ECO:0000259" key="3">
    <source>
        <dbReference type="PROSITE" id="PS50837"/>
    </source>
</evidence>
<dbReference type="InterPro" id="IPR056884">
    <property type="entry name" value="NPHP3-like_N"/>
</dbReference>
<dbReference type="InterPro" id="IPR007111">
    <property type="entry name" value="NACHT_NTPase"/>
</dbReference>
<evidence type="ECO:0000313" key="5">
    <source>
        <dbReference type="Proteomes" id="UP000183971"/>
    </source>
</evidence>
<organism evidence="4 5">
    <name type="scientific">Fusarium proliferatum (strain ET1)</name>
    <name type="common">Orchid endophyte fungus</name>
    <dbReference type="NCBI Taxonomy" id="1227346"/>
    <lineage>
        <taxon>Eukaryota</taxon>
        <taxon>Fungi</taxon>
        <taxon>Dikarya</taxon>
        <taxon>Ascomycota</taxon>
        <taxon>Pezizomycotina</taxon>
        <taxon>Sordariomycetes</taxon>
        <taxon>Hypocreomycetidae</taxon>
        <taxon>Hypocreales</taxon>
        <taxon>Nectriaceae</taxon>
        <taxon>Fusarium</taxon>
        <taxon>Fusarium fujikuroi species complex</taxon>
    </lineage>
</organism>
<name>A0A1L7W9L7_FUSPR</name>
<gene>
    <name evidence="4" type="ORF">FPRO_08961</name>
</gene>
<comment type="caution">
    <text evidence="4">The sequence shown here is derived from an EMBL/GenBank/DDBJ whole genome shotgun (WGS) entry which is preliminary data.</text>
</comment>
<evidence type="ECO:0000313" key="4">
    <source>
        <dbReference type="EMBL" id="CZR49299.1"/>
    </source>
</evidence>
<evidence type="ECO:0000256" key="2">
    <source>
        <dbReference type="SAM" id="Phobius"/>
    </source>
</evidence>